<comment type="function">
    <text evidence="6 7">Catalyzes the synthesis of activated sulfate.</text>
</comment>
<dbReference type="InterPro" id="IPR002891">
    <property type="entry name" value="APS"/>
</dbReference>
<dbReference type="NCBIfam" id="TIGR00455">
    <property type="entry name" value="apsK"/>
    <property type="match status" value="1"/>
</dbReference>
<feature type="transmembrane region" description="Helical" evidence="8">
    <location>
        <begin position="156"/>
        <end position="175"/>
    </location>
</feature>
<keyword evidence="8" id="KW-0472">Membrane</keyword>
<dbReference type="PANTHER" id="PTHR42700:SF3">
    <property type="entry name" value="BIFUNCTIONAL SAT_APS KINASE-RELATED"/>
    <property type="match status" value="1"/>
</dbReference>
<keyword evidence="6 7" id="KW-0418">Kinase</keyword>
<evidence type="ECO:0000256" key="6">
    <source>
        <dbReference type="HAMAP-Rule" id="MF_00065"/>
    </source>
</evidence>
<feature type="domain" description="APS kinase" evidence="9">
    <location>
        <begin position="74"/>
        <end position="245"/>
    </location>
</feature>
<evidence type="ECO:0000256" key="2">
    <source>
        <dbReference type="ARBA" id="ARBA00012121"/>
    </source>
</evidence>
<dbReference type="HAMAP" id="MF_00065">
    <property type="entry name" value="Adenylyl_sulf_kinase"/>
    <property type="match status" value="1"/>
</dbReference>
<dbReference type="NCBIfam" id="NF003013">
    <property type="entry name" value="PRK03846.1"/>
    <property type="match status" value="1"/>
</dbReference>
<dbReference type="SUPFAM" id="SSF52540">
    <property type="entry name" value="P-loop containing nucleoside triphosphate hydrolases"/>
    <property type="match status" value="1"/>
</dbReference>
<evidence type="ECO:0000256" key="7">
    <source>
        <dbReference type="RuleBase" id="RU004347"/>
    </source>
</evidence>
<dbReference type="Pfam" id="PF01583">
    <property type="entry name" value="APS_kinase"/>
    <property type="match status" value="1"/>
</dbReference>
<evidence type="ECO:0000256" key="4">
    <source>
        <dbReference type="ARBA" id="ARBA00022741"/>
    </source>
</evidence>
<keyword evidence="8" id="KW-1133">Transmembrane helix</keyword>
<gene>
    <name evidence="6 10" type="primary">cysC</name>
    <name evidence="10" type="ORF">TBK1r_68510</name>
</gene>
<evidence type="ECO:0000256" key="1">
    <source>
        <dbReference type="ARBA" id="ARBA00001823"/>
    </source>
</evidence>
<dbReference type="PANTHER" id="PTHR42700">
    <property type="entry name" value="SULFATE ADENYLYLTRANSFERASE"/>
    <property type="match status" value="1"/>
</dbReference>
<keyword evidence="3 6" id="KW-0808">Transferase</keyword>
<evidence type="ECO:0000313" key="10">
    <source>
        <dbReference type="EMBL" id="QDV87819.1"/>
    </source>
</evidence>
<accession>A0ABX5Y6T3</accession>
<dbReference type="InterPro" id="IPR027417">
    <property type="entry name" value="P-loop_NTPase"/>
</dbReference>
<dbReference type="Gene3D" id="3.40.50.300">
    <property type="entry name" value="P-loop containing nucleotide triphosphate hydrolases"/>
    <property type="match status" value="1"/>
</dbReference>
<comment type="pathway">
    <text evidence="6 7">Sulfur metabolism; hydrogen sulfide biosynthesis; sulfite from sulfate: step 2/3.</text>
</comment>
<evidence type="ECO:0000256" key="8">
    <source>
        <dbReference type="SAM" id="Phobius"/>
    </source>
</evidence>
<dbReference type="GO" id="GO:0004020">
    <property type="term" value="F:adenylylsulfate kinase activity"/>
    <property type="evidence" value="ECO:0007669"/>
    <property type="project" value="UniProtKB-EC"/>
</dbReference>
<evidence type="ECO:0000256" key="5">
    <source>
        <dbReference type="ARBA" id="ARBA00022840"/>
    </source>
</evidence>
<keyword evidence="5 6" id="KW-0067">ATP-binding</keyword>
<dbReference type="InterPro" id="IPR059117">
    <property type="entry name" value="APS_kinase_dom"/>
</dbReference>
<keyword evidence="4 6" id="KW-0547">Nucleotide-binding</keyword>
<comment type="similarity">
    <text evidence="6 7">Belongs to the APS kinase family.</text>
</comment>
<evidence type="ECO:0000259" key="9">
    <source>
        <dbReference type="Pfam" id="PF01583"/>
    </source>
</evidence>
<keyword evidence="8" id="KW-0812">Transmembrane</keyword>
<comment type="catalytic activity">
    <reaction evidence="1 6 7">
        <text>adenosine 5'-phosphosulfate + ATP = 3'-phosphoadenylyl sulfate + ADP + H(+)</text>
        <dbReference type="Rhea" id="RHEA:24152"/>
        <dbReference type="ChEBI" id="CHEBI:15378"/>
        <dbReference type="ChEBI" id="CHEBI:30616"/>
        <dbReference type="ChEBI" id="CHEBI:58243"/>
        <dbReference type="ChEBI" id="CHEBI:58339"/>
        <dbReference type="ChEBI" id="CHEBI:456216"/>
        <dbReference type="EC" id="2.7.1.25"/>
    </reaction>
</comment>
<dbReference type="EC" id="2.7.1.25" evidence="2 6"/>
<feature type="active site" description="Phosphoserine intermediate" evidence="6">
    <location>
        <position position="173"/>
    </location>
</feature>
<dbReference type="Proteomes" id="UP000318081">
    <property type="component" value="Chromosome"/>
</dbReference>
<protein>
    <recommendedName>
        <fullName evidence="2 6">Adenylyl-sulfate kinase</fullName>
        <ecNumber evidence="2 6">2.7.1.25</ecNumber>
    </recommendedName>
    <alternativeName>
        <fullName evidence="6">APS kinase</fullName>
    </alternativeName>
    <alternativeName>
        <fullName evidence="6">ATP adenosine-5'-phosphosulfate 3'-phosphotransferase</fullName>
    </alternativeName>
    <alternativeName>
        <fullName evidence="6">Adenosine-5'-phosphosulfate kinase</fullName>
    </alternativeName>
</protein>
<name>A0ABX5Y6T3_9BACT</name>
<dbReference type="CDD" id="cd02027">
    <property type="entry name" value="APSK"/>
    <property type="match status" value="1"/>
</dbReference>
<feature type="binding site" evidence="6">
    <location>
        <begin position="82"/>
        <end position="89"/>
    </location>
    <ligand>
        <name>ATP</name>
        <dbReference type="ChEBI" id="CHEBI:30616"/>
    </ligand>
</feature>
<keyword evidence="6" id="KW-0597">Phosphoprotein</keyword>
<reference evidence="10 11" key="1">
    <citation type="submission" date="2019-02" db="EMBL/GenBank/DDBJ databases">
        <title>Deep-cultivation of Planctomycetes and their phenomic and genomic characterization uncovers novel biology.</title>
        <authorList>
            <person name="Wiegand S."/>
            <person name="Jogler M."/>
            <person name="Boedeker C."/>
            <person name="Pinto D."/>
            <person name="Vollmers J."/>
            <person name="Rivas-Marin E."/>
            <person name="Kohn T."/>
            <person name="Peeters S.H."/>
            <person name="Heuer A."/>
            <person name="Rast P."/>
            <person name="Oberbeckmann S."/>
            <person name="Bunk B."/>
            <person name="Jeske O."/>
            <person name="Meyerdierks A."/>
            <person name="Storesund J.E."/>
            <person name="Kallscheuer N."/>
            <person name="Luecker S."/>
            <person name="Lage O.M."/>
            <person name="Pohl T."/>
            <person name="Merkel B.J."/>
            <person name="Hornburger P."/>
            <person name="Mueller R.-W."/>
            <person name="Bruemmer F."/>
            <person name="Labrenz M."/>
            <person name="Spormann A.M."/>
            <person name="Op den Camp H."/>
            <person name="Overmann J."/>
            <person name="Amann R."/>
            <person name="Jetten M.S.M."/>
            <person name="Mascher T."/>
            <person name="Medema M.H."/>
            <person name="Devos D.P."/>
            <person name="Kaster A.-K."/>
            <person name="Ovreas L."/>
            <person name="Rohde M."/>
            <person name="Galperin M.Y."/>
            <person name="Jogler C."/>
        </authorList>
    </citation>
    <scope>NUCLEOTIDE SEQUENCE [LARGE SCALE GENOMIC DNA]</scope>
    <source>
        <strain evidence="10 11">TBK1r</strain>
    </source>
</reference>
<dbReference type="EMBL" id="CP036432">
    <property type="protein sequence ID" value="QDV87819.1"/>
    <property type="molecule type" value="Genomic_DNA"/>
</dbReference>
<proteinExistence type="inferred from homology"/>
<sequence>MNPGGQVLKQLHCSDAIQGSLACEMVEELGGVEYADRCGTRDSDKEKQMDVSKDIVWHQHSVDREQRERQLGQQGCVIWFTGLSGCGKSTIANALDAMLVSEGRATTLLDGDNVRHGLCAPPAVLEPEHGAEFAERFGLGFGAVDREENIRRIGNVAALMASAGLITLTAFVSPYRRDRDRVRKIVAQAGRASDFVEVFVDTPLEVCEARDPKGLYKKARAGEIKHFTGISDPYESPESPEIRLDGGAGESVEAMAGQVREWLVGKGVF</sequence>
<dbReference type="InterPro" id="IPR050512">
    <property type="entry name" value="Sulf_AdTrans/APS_kinase"/>
</dbReference>
<evidence type="ECO:0000313" key="11">
    <source>
        <dbReference type="Proteomes" id="UP000318081"/>
    </source>
</evidence>
<evidence type="ECO:0000256" key="3">
    <source>
        <dbReference type="ARBA" id="ARBA00022679"/>
    </source>
</evidence>
<keyword evidence="11" id="KW-1185">Reference proteome</keyword>
<organism evidence="10 11">
    <name type="scientific">Stieleria magnilauensis</name>
    <dbReference type="NCBI Taxonomy" id="2527963"/>
    <lineage>
        <taxon>Bacteria</taxon>
        <taxon>Pseudomonadati</taxon>
        <taxon>Planctomycetota</taxon>
        <taxon>Planctomycetia</taxon>
        <taxon>Pirellulales</taxon>
        <taxon>Pirellulaceae</taxon>
        <taxon>Stieleria</taxon>
    </lineage>
</organism>